<evidence type="ECO:0000313" key="9">
    <source>
        <dbReference type="Proteomes" id="UP000245207"/>
    </source>
</evidence>
<dbReference type="InterPro" id="IPR036388">
    <property type="entry name" value="WH-like_DNA-bd_sf"/>
</dbReference>
<keyword evidence="4" id="KW-0539">Nucleus</keyword>
<evidence type="ECO:0000256" key="6">
    <source>
        <dbReference type="SAM" id="Coils"/>
    </source>
</evidence>
<dbReference type="EMBL" id="PKPP01004838">
    <property type="protein sequence ID" value="PWA62587.1"/>
    <property type="molecule type" value="Genomic_DNA"/>
</dbReference>
<evidence type="ECO:0000256" key="1">
    <source>
        <dbReference type="ARBA" id="ARBA00004123"/>
    </source>
</evidence>
<dbReference type="AlphaFoldDB" id="A0A2U1MMX6"/>
<protein>
    <recommendedName>
        <fullName evidence="7">HSF-type DNA-binding domain-containing protein</fullName>
    </recommendedName>
</protein>
<keyword evidence="2" id="KW-0346">Stress response</keyword>
<dbReference type="InterPro" id="IPR000232">
    <property type="entry name" value="HSF_DNA-bd"/>
</dbReference>
<dbReference type="OrthoDB" id="60033at2759"/>
<dbReference type="PRINTS" id="PR00056">
    <property type="entry name" value="HSFDOMAIN"/>
</dbReference>
<evidence type="ECO:0000313" key="8">
    <source>
        <dbReference type="EMBL" id="PWA62587.1"/>
    </source>
</evidence>
<gene>
    <name evidence="8" type="ORF">CTI12_AA362680</name>
</gene>
<keyword evidence="9" id="KW-1185">Reference proteome</keyword>
<name>A0A2U1MMX6_ARTAN</name>
<evidence type="ECO:0000259" key="7">
    <source>
        <dbReference type="SMART" id="SM00415"/>
    </source>
</evidence>
<feature type="domain" description="HSF-type DNA-binding" evidence="7">
    <location>
        <begin position="2"/>
        <end position="111"/>
    </location>
</feature>
<dbReference type="SMART" id="SM00415">
    <property type="entry name" value="HSF"/>
    <property type="match status" value="1"/>
</dbReference>
<accession>A0A2U1MMX6</accession>
<dbReference type="PANTHER" id="PTHR10015:SF427">
    <property type="entry name" value="HEAT SHOCK FACTOR PROTEIN"/>
    <property type="match status" value="1"/>
</dbReference>
<comment type="subcellular location">
    <subcellularLocation>
        <location evidence="1">Nucleus</location>
    </subcellularLocation>
</comment>
<dbReference type="GO" id="GO:0003700">
    <property type="term" value="F:DNA-binding transcription factor activity"/>
    <property type="evidence" value="ECO:0007669"/>
    <property type="project" value="InterPro"/>
</dbReference>
<evidence type="ECO:0000256" key="4">
    <source>
        <dbReference type="ARBA" id="ARBA00023242"/>
    </source>
</evidence>
<dbReference type="GO" id="GO:0043565">
    <property type="term" value="F:sequence-specific DNA binding"/>
    <property type="evidence" value="ECO:0007669"/>
    <property type="project" value="InterPro"/>
</dbReference>
<comment type="similarity">
    <text evidence="5">Belongs to the HSF family.</text>
</comment>
<proteinExistence type="inferred from homology"/>
<feature type="coiled-coil region" evidence="6">
    <location>
        <begin position="66"/>
        <end position="93"/>
    </location>
</feature>
<evidence type="ECO:0000256" key="3">
    <source>
        <dbReference type="ARBA" id="ARBA00023125"/>
    </source>
</evidence>
<keyword evidence="3" id="KW-0238">DNA-binding</keyword>
<dbReference type="InterPro" id="IPR036390">
    <property type="entry name" value="WH_DNA-bd_sf"/>
</dbReference>
<sequence length="113" mass="13486">MVRPNFVSKTYDIVDDPKTDHIISWINNGDAFVVWKPVELAKHVFPKYFTHTNFCSFIRQLNEYIWKDASKIVKEKEAQNQKLREQLLHMVQENSIIEYNLSEELERCKKALD</sequence>
<dbReference type="PANTHER" id="PTHR10015">
    <property type="entry name" value="HEAT SHOCK TRANSCRIPTION FACTOR"/>
    <property type="match status" value="1"/>
</dbReference>
<dbReference type="GO" id="GO:0005634">
    <property type="term" value="C:nucleus"/>
    <property type="evidence" value="ECO:0007669"/>
    <property type="project" value="UniProtKB-SubCell"/>
</dbReference>
<reference evidence="8 9" key="1">
    <citation type="journal article" date="2018" name="Mol. Plant">
        <title>The genome of Artemisia annua provides insight into the evolution of Asteraceae family and artemisinin biosynthesis.</title>
        <authorList>
            <person name="Shen Q."/>
            <person name="Zhang L."/>
            <person name="Liao Z."/>
            <person name="Wang S."/>
            <person name="Yan T."/>
            <person name="Shi P."/>
            <person name="Liu M."/>
            <person name="Fu X."/>
            <person name="Pan Q."/>
            <person name="Wang Y."/>
            <person name="Lv Z."/>
            <person name="Lu X."/>
            <person name="Zhang F."/>
            <person name="Jiang W."/>
            <person name="Ma Y."/>
            <person name="Chen M."/>
            <person name="Hao X."/>
            <person name="Li L."/>
            <person name="Tang Y."/>
            <person name="Lv G."/>
            <person name="Zhou Y."/>
            <person name="Sun X."/>
            <person name="Brodelius P.E."/>
            <person name="Rose J.K.C."/>
            <person name="Tang K."/>
        </authorList>
    </citation>
    <scope>NUCLEOTIDE SEQUENCE [LARGE SCALE GENOMIC DNA]</scope>
    <source>
        <strain evidence="9">cv. Huhao1</strain>
        <tissue evidence="8">Leaf</tissue>
    </source>
</reference>
<dbReference type="Proteomes" id="UP000245207">
    <property type="component" value="Unassembled WGS sequence"/>
</dbReference>
<dbReference type="Pfam" id="PF00447">
    <property type="entry name" value="HSF_DNA-bind"/>
    <property type="match status" value="1"/>
</dbReference>
<dbReference type="Gene3D" id="1.10.10.10">
    <property type="entry name" value="Winged helix-like DNA-binding domain superfamily/Winged helix DNA-binding domain"/>
    <property type="match status" value="1"/>
</dbReference>
<dbReference type="SUPFAM" id="SSF46785">
    <property type="entry name" value="Winged helix' DNA-binding domain"/>
    <property type="match status" value="1"/>
</dbReference>
<comment type="caution">
    <text evidence="8">The sequence shown here is derived from an EMBL/GenBank/DDBJ whole genome shotgun (WGS) entry which is preliminary data.</text>
</comment>
<evidence type="ECO:0000256" key="5">
    <source>
        <dbReference type="RuleBase" id="RU004020"/>
    </source>
</evidence>
<keyword evidence="6" id="KW-0175">Coiled coil</keyword>
<evidence type="ECO:0000256" key="2">
    <source>
        <dbReference type="ARBA" id="ARBA00023016"/>
    </source>
</evidence>
<dbReference type="STRING" id="35608.A0A2U1MMX6"/>
<organism evidence="8 9">
    <name type="scientific">Artemisia annua</name>
    <name type="common">Sweet wormwood</name>
    <dbReference type="NCBI Taxonomy" id="35608"/>
    <lineage>
        <taxon>Eukaryota</taxon>
        <taxon>Viridiplantae</taxon>
        <taxon>Streptophyta</taxon>
        <taxon>Embryophyta</taxon>
        <taxon>Tracheophyta</taxon>
        <taxon>Spermatophyta</taxon>
        <taxon>Magnoliopsida</taxon>
        <taxon>eudicotyledons</taxon>
        <taxon>Gunneridae</taxon>
        <taxon>Pentapetalae</taxon>
        <taxon>asterids</taxon>
        <taxon>campanulids</taxon>
        <taxon>Asterales</taxon>
        <taxon>Asteraceae</taxon>
        <taxon>Asteroideae</taxon>
        <taxon>Anthemideae</taxon>
        <taxon>Artemisiinae</taxon>
        <taxon>Artemisia</taxon>
    </lineage>
</organism>